<dbReference type="KEGG" id="sfy:GFH48_12795"/>
<sequence length="88" mass="9862">MTGMERWTSRADRIRDGGGYTYASLARDLVDGLGWTAAVDLAAALRHHVYGQPGSHPLHVSVKPLYDRLGWEQAALLTSWFRNARNRP</sequence>
<dbReference type="Proteomes" id="UP000326179">
    <property type="component" value="Chromosome"/>
</dbReference>
<accession>A0A5Q0LBT5</accession>
<dbReference type="EMBL" id="CP045643">
    <property type="protein sequence ID" value="QFZ74007.1"/>
    <property type="molecule type" value="Genomic_DNA"/>
</dbReference>
<proteinExistence type="predicted"/>
<protein>
    <submittedName>
        <fullName evidence="1">Uncharacterized protein</fullName>
    </submittedName>
</protein>
<keyword evidence="2" id="KW-1185">Reference proteome</keyword>
<evidence type="ECO:0000313" key="1">
    <source>
        <dbReference type="EMBL" id="QFZ74007.1"/>
    </source>
</evidence>
<dbReference type="RefSeq" id="WP_153288359.1">
    <property type="nucleotide sequence ID" value="NZ_CP045643.1"/>
</dbReference>
<dbReference type="AlphaFoldDB" id="A0A5Q0LBT5"/>
<reference evidence="1 2" key="1">
    <citation type="submission" date="2019-10" db="EMBL/GenBank/DDBJ databases">
        <title>A novel species.</title>
        <authorList>
            <person name="Gao J."/>
        </authorList>
    </citation>
    <scope>NUCLEOTIDE SEQUENCE [LARGE SCALE GENOMIC DNA]</scope>
    <source>
        <strain evidence="1 2">QMT-28</strain>
    </source>
</reference>
<organism evidence="1 2">
    <name type="scientific">Streptomyces fagopyri</name>
    <dbReference type="NCBI Taxonomy" id="2662397"/>
    <lineage>
        <taxon>Bacteria</taxon>
        <taxon>Bacillati</taxon>
        <taxon>Actinomycetota</taxon>
        <taxon>Actinomycetes</taxon>
        <taxon>Kitasatosporales</taxon>
        <taxon>Streptomycetaceae</taxon>
        <taxon>Streptomyces</taxon>
    </lineage>
</organism>
<name>A0A5Q0LBT5_9ACTN</name>
<gene>
    <name evidence="1" type="ORF">GFH48_12795</name>
</gene>
<evidence type="ECO:0000313" key="2">
    <source>
        <dbReference type="Proteomes" id="UP000326179"/>
    </source>
</evidence>